<proteinExistence type="predicted"/>
<organism evidence="1 2">
    <name type="scientific">Citrus x changshan-huyou</name>
    <dbReference type="NCBI Taxonomy" id="2935761"/>
    <lineage>
        <taxon>Eukaryota</taxon>
        <taxon>Viridiplantae</taxon>
        <taxon>Streptophyta</taxon>
        <taxon>Embryophyta</taxon>
        <taxon>Tracheophyta</taxon>
        <taxon>Spermatophyta</taxon>
        <taxon>Magnoliopsida</taxon>
        <taxon>eudicotyledons</taxon>
        <taxon>Gunneridae</taxon>
        <taxon>Pentapetalae</taxon>
        <taxon>rosids</taxon>
        <taxon>malvids</taxon>
        <taxon>Sapindales</taxon>
        <taxon>Rutaceae</taxon>
        <taxon>Aurantioideae</taxon>
        <taxon>Citrus</taxon>
    </lineage>
</organism>
<evidence type="ECO:0000313" key="2">
    <source>
        <dbReference type="Proteomes" id="UP001428341"/>
    </source>
</evidence>
<gene>
    <name evidence="1" type="ORF">WN944_012055</name>
</gene>
<dbReference type="AlphaFoldDB" id="A0AAP0MZ87"/>
<evidence type="ECO:0000313" key="1">
    <source>
        <dbReference type="EMBL" id="KAK9223609.1"/>
    </source>
</evidence>
<dbReference type="Proteomes" id="UP001428341">
    <property type="component" value="Unassembled WGS sequence"/>
</dbReference>
<name>A0AAP0MZ87_9ROSI</name>
<keyword evidence="2" id="KW-1185">Reference proteome</keyword>
<accession>A0AAP0MZ87</accession>
<dbReference type="EMBL" id="JBCGBO010000002">
    <property type="protein sequence ID" value="KAK9223609.1"/>
    <property type="molecule type" value="Genomic_DNA"/>
</dbReference>
<reference evidence="1 2" key="1">
    <citation type="submission" date="2024-05" db="EMBL/GenBank/DDBJ databases">
        <title>Haplotype-resolved chromosome-level genome assembly of Huyou (Citrus changshanensis).</title>
        <authorList>
            <person name="Miao C."/>
            <person name="Chen W."/>
            <person name="Wu Y."/>
            <person name="Wang L."/>
            <person name="Zhao S."/>
            <person name="Grierson D."/>
            <person name="Xu C."/>
            <person name="Chen K."/>
        </authorList>
    </citation>
    <scope>NUCLEOTIDE SEQUENCE [LARGE SCALE GENOMIC DNA]</scope>
    <source>
        <strain evidence="1">01-14</strain>
        <tissue evidence="1">Leaf</tissue>
    </source>
</reference>
<comment type="caution">
    <text evidence="1">The sequence shown here is derived from an EMBL/GenBank/DDBJ whole genome shotgun (WGS) entry which is preliminary data.</text>
</comment>
<sequence length="103" mass="11774">MTRSSTGGRDKNDSKAPLFHWRGRDMLPSQREWTELTAPLSPRITSKETTERYNHDRTIYSCHKSSPHVKEGGKVFCKKDYLLKERSAQGQGHARSEVLNGSK</sequence>
<protein>
    <submittedName>
        <fullName evidence="1">Uncharacterized protein</fullName>
    </submittedName>
</protein>